<dbReference type="Pfam" id="PF18335">
    <property type="entry name" value="SH3_13"/>
    <property type="match status" value="1"/>
</dbReference>
<dbReference type="InterPro" id="IPR003593">
    <property type="entry name" value="AAA+_ATPase"/>
</dbReference>
<feature type="domain" description="Helix-hairpin-helix DNA-binding motif class 1" evidence="3">
    <location>
        <begin position="98"/>
        <end position="117"/>
    </location>
</feature>
<feature type="domain" description="AAA+ ATPase" evidence="4">
    <location>
        <begin position="247"/>
        <end position="396"/>
    </location>
</feature>
<sequence>MGSGLIKGIGPVNAKRIVKVFKEDTIRIIEEEPDRLIEVPGIGIKRVEMIKEAWQNQKEIKNVMLFLQSHGVSTVFAVKIFKTYGSDSINVVKDNPYILADDIWGIGFKTADKIAQNMGYDKESYARIRSGVMYALNEFANEGHCFVKKDELEKKASELLGVDLEKAEAAVGHMLEEKSIIMEEEDAVYLPPFYYSEVGVAKRIREITETKSAYSYYNTEDVIENLQRECNIQYDEVQIEAIKSAVASKFMVLTGGPGTGKTTTTLAIIKAFQRLGAGVLLAAPTGRAAKRMSEATGMEAKTIHRLLEYSPQDGYKKNEDNPLECDVLIIDETSMIDIILMYNLLKAVSNNTVVVLVGDVDQLPSVGAGNVLKDIIESETVTVVRLTRIFRQAQGSAIVTNAHKINHGEYPVLKGGKNSDFFFIEEEDPEKIVELVRELCSKRLPGYYKVNPLNDIQVLCPMQKGIVGAQNLNTVLQETLNSSNISVKYGGTNYKLNDRVMQIKNNYDKNVFNGDMGIITAIDGEEKIVRIKFDDARLSMM</sequence>
<proteinExistence type="predicted"/>
<dbReference type="Gene3D" id="2.30.30.940">
    <property type="match status" value="1"/>
</dbReference>
<dbReference type="STRING" id="1294263.JCM21531_3615"/>
<dbReference type="CDD" id="cd17933">
    <property type="entry name" value="DEXSc_RecD-like"/>
    <property type="match status" value="1"/>
</dbReference>
<dbReference type="InterPro" id="IPR027417">
    <property type="entry name" value="P-loop_NTPase"/>
</dbReference>
<accession>W4VBB2</accession>
<dbReference type="GO" id="GO:0005524">
    <property type="term" value="F:ATP binding"/>
    <property type="evidence" value="ECO:0007669"/>
    <property type="project" value="UniProtKB-KW"/>
</dbReference>
<dbReference type="Gene3D" id="1.10.10.2220">
    <property type="match status" value="1"/>
</dbReference>
<dbReference type="EMBL" id="BAVR01000053">
    <property type="protein sequence ID" value="GAE90034.1"/>
    <property type="molecule type" value="Genomic_DNA"/>
</dbReference>
<dbReference type="NCBIfam" id="TIGR01448">
    <property type="entry name" value="recD_rel"/>
    <property type="match status" value="1"/>
</dbReference>
<keyword evidence="5" id="KW-0347">Helicase</keyword>
<dbReference type="SUPFAM" id="SSF52540">
    <property type="entry name" value="P-loop containing nucleoside triphosphate hydrolases"/>
    <property type="match status" value="2"/>
</dbReference>
<keyword evidence="6" id="KW-1185">Reference proteome</keyword>
<dbReference type="InterPro" id="IPR010994">
    <property type="entry name" value="RuvA_2-like"/>
</dbReference>
<evidence type="ECO:0000256" key="1">
    <source>
        <dbReference type="ARBA" id="ARBA00022741"/>
    </source>
</evidence>
<evidence type="ECO:0000313" key="5">
    <source>
        <dbReference type="EMBL" id="GAE90034.1"/>
    </source>
</evidence>
<dbReference type="GO" id="GO:0009338">
    <property type="term" value="C:exodeoxyribonuclease V complex"/>
    <property type="evidence" value="ECO:0007669"/>
    <property type="project" value="TreeGrafter"/>
</dbReference>
<dbReference type="Gene3D" id="3.40.50.300">
    <property type="entry name" value="P-loop containing nucleotide triphosphate hydrolases"/>
    <property type="match status" value="1"/>
</dbReference>
<dbReference type="Pfam" id="PF14520">
    <property type="entry name" value="HHH_5"/>
    <property type="match status" value="1"/>
</dbReference>
<protein>
    <submittedName>
        <fullName evidence="5">RecD-like DNA helicase YrrC</fullName>
    </submittedName>
</protein>
<dbReference type="PANTHER" id="PTHR43788">
    <property type="entry name" value="DNA2/NAM7 HELICASE FAMILY MEMBER"/>
    <property type="match status" value="1"/>
</dbReference>
<gene>
    <name evidence="5" type="ORF">JCM21531_3615</name>
</gene>
<evidence type="ECO:0000313" key="6">
    <source>
        <dbReference type="Proteomes" id="UP000019109"/>
    </source>
</evidence>
<dbReference type="GO" id="GO:0006310">
    <property type="term" value="P:DNA recombination"/>
    <property type="evidence" value="ECO:0007669"/>
    <property type="project" value="InterPro"/>
</dbReference>
<dbReference type="Proteomes" id="UP000019109">
    <property type="component" value="Unassembled WGS sequence"/>
</dbReference>
<feature type="domain" description="Helix-hairpin-helix DNA-binding motif class 1" evidence="3">
    <location>
        <begin position="34"/>
        <end position="53"/>
    </location>
</feature>
<dbReference type="Pfam" id="PF14490">
    <property type="entry name" value="HHH_RecD2"/>
    <property type="match status" value="1"/>
</dbReference>
<keyword evidence="2" id="KW-0067">ATP-binding</keyword>
<dbReference type="AlphaFoldDB" id="W4VBB2"/>
<dbReference type="Pfam" id="PF13245">
    <property type="entry name" value="AAA_19"/>
    <property type="match status" value="1"/>
</dbReference>
<dbReference type="GO" id="GO:0003677">
    <property type="term" value="F:DNA binding"/>
    <property type="evidence" value="ECO:0007669"/>
    <property type="project" value="InterPro"/>
</dbReference>
<reference evidence="5" key="1">
    <citation type="journal article" date="2014" name="Genome Announc.">
        <title>Draft Genome Sequence of Clostridium straminisolvens Strain JCM 21531T, Isolated from a Cellulose-Degrading Bacterial Community.</title>
        <authorList>
            <person name="Yuki M."/>
            <person name="Oshima K."/>
            <person name="Suda W."/>
            <person name="Sakamoto M."/>
            <person name="Kitamura K."/>
            <person name="Iida T."/>
            <person name="Hattori M."/>
            <person name="Ohkuma M."/>
        </authorList>
    </citation>
    <scope>NUCLEOTIDE SEQUENCE [LARGE SCALE GENOMIC DNA]</scope>
    <source>
        <strain evidence="5">JCM 21531</strain>
    </source>
</reference>
<dbReference type="GO" id="GO:0006281">
    <property type="term" value="P:DNA repair"/>
    <property type="evidence" value="ECO:0007669"/>
    <property type="project" value="InterPro"/>
</dbReference>
<dbReference type="InterPro" id="IPR029493">
    <property type="entry name" value="RecD2-like_HHH"/>
</dbReference>
<evidence type="ECO:0000259" key="3">
    <source>
        <dbReference type="SMART" id="SM00278"/>
    </source>
</evidence>
<name>W4VBB2_9FIRM</name>
<dbReference type="Gene3D" id="1.10.150.20">
    <property type="entry name" value="5' to 3' exonuclease, C-terminal subdomain"/>
    <property type="match status" value="1"/>
</dbReference>
<dbReference type="SMART" id="SM00382">
    <property type="entry name" value="AAA"/>
    <property type="match status" value="1"/>
</dbReference>
<dbReference type="GO" id="GO:0043139">
    <property type="term" value="F:5'-3' DNA helicase activity"/>
    <property type="evidence" value="ECO:0007669"/>
    <property type="project" value="InterPro"/>
</dbReference>
<evidence type="ECO:0000259" key="4">
    <source>
        <dbReference type="SMART" id="SM00382"/>
    </source>
</evidence>
<dbReference type="InterPro" id="IPR041451">
    <property type="entry name" value="RecD2_SH13"/>
</dbReference>
<organism evidence="5 6">
    <name type="scientific">Acetivibrio straminisolvens JCM 21531</name>
    <dbReference type="NCBI Taxonomy" id="1294263"/>
    <lineage>
        <taxon>Bacteria</taxon>
        <taxon>Bacillati</taxon>
        <taxon>Bacillota</taxon>
        <taxon>Clostridia</taxon>
        <taxon>Eubacteriales</taxon>
        <taxon>Oscillospiraceae</taxon>
        <taxon>Acetivibrio</taxon>
    </lineage>
</organism>
<dbReference type="InterPro" id="IPR050534">
    <property type="entry name" value="Coronavir_polyprotein_1ab"/>
</dbReference>
<keyword evidence="5" id="KW-0378">Hydrolase</keyword>
<evidence type="ECO:0000256" key="2">
    <source>
        <dbReference type="ARBA" id="ARBA00022840"/>
    </source>
</evidence>
<dbReference type="SUPFAM" id="SSF47781">
    <property type="entry name" value="RuvA domain 2-like"/>
    <property type="match status" value="1"/>
</dbReference>
<keyword evidence="1" id="KW-0547">Nucleotide-binding</keyword>
<dbReference type="InterPro" id="IPR006345">
    <property type="entry name" value="RecD2"/>
</dbReference>
<dbReference type="SMART" id="SM00278">
    <property type="entry name" value="HhH1"/>
    <property type="match status" value="2"/>
</dbReference>
<dbReference type="GO" id="GO:0017116">
    <property type="term" value="F:single-stranded DNA helicase activity"/>
    <property type="evidence" value="ECO:0007669"/>
    <property type="project" value="TreeGrafter"/>
</dbReference>
<dbReference type="InterPro" id="IPR003583">
    <property type="entry name" value="Hlx-hairpin-Hlx_DNA-bd_motif"/>
</dbReference>
<comment type="caution">
    <text evidence="5">The sequence shown here is derived from an EMBL/GenBank/DDBJ whole genome shotgun (WGS) entry which is preliminary data.</text>
</comment>
<dbReference type="PANTHER" id="PTHR43788:SF6">
    <property type="entry name" value="DNA HELICASE B"/>
    <property type="match status" value="1"/>
</dbReference>